<name>A0A1C4USN7_MICVI</name>
<evidence type="ECO:0000256" key="9">
    <source>
        <dbReference type="PIRNR" id="PIRNR038994"/>
    </source>
</evidence>
<dbReference type="Proteomes" id="UP000198242">
    <property type="component" value="Chromosome I"/>
</dbReference>
<accession>A0A1C4USN7</accession>
<dbReference type="SUPFAM" id="SSF51338">
    <property type="entry name" value="Composite domain of metallo-dependent hydrolases"/>
    <property type="match status" value="1"/>
</dbReference>
<evidence type="ECO:0000256" key="4">
    <source>
        <dbReference type="ARBA" id="ARBA00022723"/>
    </source>
</evidence>
<comment type="similarity">
    <text evidence="1 9">Belongs to the metallo-dependent hydrolases superfamily. NagA family.</text>
</comment>
<dbReference type="CDD" id="cd00854">
    <property type="entry name" value="NagA"/>
    <property type="match status" value="1"/>
</dbReference>
<dbReference type="GO" id="GO:0008448">
    <property type="term" value="F:N-acetylglucosamine-6-phosphate deacetylase activity"/>
    <property type="evidence" value="ECO:0007669"/>
    <property type="project" value="UniProtKB-EC"/>
</dbReference>
<feature type="binding site" evidence="12">
    <location>
        <position position="183"/>
    </location>
    <ligand>
        <name>Zn(2+)</name>
        <dbReference type="ChEBI" id="CHEBI:29105"/>
    </ligand>
</feature>
<evidence type="ECO:0000259" key="13">
    <source>
        <dbReference type="Pfam" id="PF01979"/>
    </source>
</evidence>
<feature type="binding site" evidence="12">
    <location>
        <position position="117"/>
    </location>
    <ligand>
        <name>Zn(2+)</name>
        <dbReference type="ChEBI" id="CHEBI:29105"/>
    </ligand>
</feature>
<feature type="binding site" evidence="11">
    <location>
        <begin position="296"/>
        <end position="298"/>
    </location>
    <ligand>
        <name>substrate</name>
    </ligand>
</feature>
<evidence type="ECO:0000256" key="1">
    <source>
        <dbReference type="ARBA" id="ARBA00010716"/>
    </source>
</evidence>
<dbReference type="Gene3D" id="3.20.20.140">
    <property type="entry name" value="Metal-dependent hydrolases"/>
    <property type="match status" value="1"/>
</dbReference>
<evidence type="ECO:0000256" key="11">
    <source>
        <dbReference type="PIRSR" id="PIRSR038994-2"/>
    </source>
</evidence>
<comment type="cofactor">
    <cofactor evidence="12">
        <name>a divalent metal cation</name>
        <dbReference type="ChEBI" id="CHEBI:60240"/>
    </cofactor>
    <text evidence="12">Binds 1 divalent metal cation per subunit.</text>
</comment>
<evidence type="ECO:0000256" key="7">
    <source>
        <dbReference type="ARBA" id="ARBA00047647"/>
    </source>
</evidence>
<comment type="pathway">
    <text evidence="8">Amino-sugar metabolism; N-acetylneuraminate degradation; D-fructose 6-phosphate from N-acetylneuraminate: step 4/5.</text>
</comment>
<dbReference type="InterPro" id="IPR006680">
    <property type="entry name" value="Amidohydro-rel"/>
</dbReference>
<proteinExistence type="inferred from homology"/>
<dbReference type="AlphaFoldDB" id="A0A1C4USN7"/>
<feature type="binding site" evidence="12">
    <location>
        <position position="204"/>
    </location>
    <ligand>
        <name>Zn(2+)</name>
        <dbReference type="ChEBI" id="CHEBI:29105"/>
    </ligand>
</feature>
<evidence type="ECO:0000313" key="14">
    <source>
        <dbReference type="EMBL" id="SCE74645.1"/>
    </source>
</evidence>
<keyword evidence="5 9" id="KW-0378">Hydrolase</keyword>
<protein>
    <recommendedName>
        <fullName evidence="3">N-acetylglucosamine-6-phosphate deacetylase</fullName>
        <ecNumber evidence="2">3.5.1.25</ecNumber>
    </recommendedName>
</protein>
<dbReference type="InterPro" id="IPR011059">
    <property type="entry name" value="Metal-dep_hydrolase_composite"/>
</dbReference>
<feature type="domain" description="Amidohydrolase-related" evidence="13">
    <location>
        <begin position="42"/>
        <end position="368"/>
    </location>
</feature>
<dbReference type="GO" id="GO:0046872">
    <property type="term" value="F:metal ion binding"/>
    <property type="evidence" value="ECO:0007669"/>
    <property type="project" value="UniProtKB-KW"/>
</dbReference>
<dbReference type="Pfam" id="PF01979">
    <property type="entry name" value="Amidohydro_1"/>
    <property type="match status" value="1"/>
</dbReference>
<dbReference type="SUPFAM" id="SSF51556">
    <property type="entry name" value="Metallo-dependent hydrolases"/>
    <property type="match status" value="1"/>
</dbReference>
<evidence type="ECO:0000313" key="15">
    <source>
        <dbReference type="Proteomes" id="UP000198242"/>
    </source>
</evidence>
<dbReference type="OrthoDB" id="9776488at2"/>
<feature type="binding site" evidence="11">
    <location>
        <position position="128"/>
    </location>
    <ligand>
        <name>substrate</name>
    </ligand>
</feature>
<evidence type="ECO:0000256" key="2">
    <source>
        <dbReference type="ARBA" id="ARBA00011899"/>
    </source>
</evidence>
<gene>
    <name evidence="14" type="ORF">GA0074695_0783</name>
</gene>
<keyword evidence="6 9" id="KW-0119">Carbohydrate metabolism</keyword>
<dbReference type="InterPro" id="IPR003764">
    <property type="entry name" value="GlcNAc_6-P_deAcase"/>
</dbReference>
<dbReference type="NCBIfam" id="TIGR00221">
    <property type="entry name" value="nagA"/>
    <property type="match status" value="1"/>
</dbReference>
<reference evidence="15" key="1">
    <citation type="submission" date="2016-06" db="EMBL/GenBank/DDBJ databases">
        <authorList>
            <person name="Varghese N."/>
            <person name="Submissions Spin"/>
        </authorList>
    </citation>
    <scope>NUCLEOTIDE SEQUENCE [LARGE SCALE GENOMIC DNA]</scope>
    <source>
        <strain evidence="15">DSM 43909</strain>
    </source>
</reference>
<dbReference type="PANTHER" id="PTHR11113">
    <property type="entry name" value="N-ACETYLGLUCOSAMINE-6-PHOSPHATE DEACETYLASE"/>
    <property type="match status" value="1"/>
</dbReference>
<dbReference type="InterPro" id="IPR032466">
    <property type="entry name" value="Metal_Hydrolase"/>
</dbReference>
<feature type="binding site" evidence="11">
    <location>
        <begin position="207"/>
        <end position="208"/>
    </location>
    <ligand>
        <name>substrate</name>
    </ligand>
</feature>
<dbReference type="EMBL" id="LT607411">
    <property type="protein sequence ID" value="SCE74645.1"/>
    <property type="molecule type" value="Genomic_DNA"/>
</dbReference>
<dbReference type="Gene3D" id="2.30.40.10">
    <property type="entry name" value="Urease, subunit C, domain 1"/>
    <property type="match status" value="1"/>
</dbReference>
<comment type="catalytic activity">
    <reaction evidence="7">
        <text>N-acetyl-D-glucosamine 6-phosphate + H2O = D-glucosamine 6-phosphate + acetate</text>
        <dbReference type="Rhea" id="RHEA:22936"/>
        <dbReference type="ChEBI" id="CHEBI:15377"/>
        <dbReference type="ChEBI" id="CHEBI:30089"/>
        <dbReference type="ChEBI" id="CHEBI:57513"/>
        <dbReference type="ChEBI" id="CHEBI:58725"/>
        <dbReference type="EC" id="3.5.1.25"/>
    </reaction>
</comment>
<feature type="binding site" evidence="11">
    <location>
        <position position="215"/>
    </location>
    <ligand>
        <name>substrate</name>
    </ligand>
</feature>
<feature type="active site" description="Proton donor/acceptor" evidence="10">
    <location>
        <position position="262"/>
    </location>
</feature>
<evidence type="ECO:0000256" key="5">
    <source>
        <dbReference type="ARBA" id="ARBA00022801"/>
    </source>
</evidence>
<dbReference type="PANTHER" id="PTHR11113:SF14">
    <property type="entry name" value="N-ACETYLGLUCOSAMINE-6-PHOSPHATE DEACETYLASE"/>
    <property type="match status" value="1"/>
</dbReference>
<dbReference type="FunFam" id="3.20.20.140:FF:000004">
    <property type="entry name" value="N-acetylglucosamine-6-phosphate deacetylase"/>
    <property type="match status" value="1"/>
</dbReference>
<keyword evidence="15" id="KW-1185">Reference proteome</keyword>
<evidence type="ECO:0000256" key="8">
    <source>
        <dbReference type="ARBA" id="ARBA00060590"/>
    </source>
</evidence>
<dbReference type="RefSeq" id="WP_089005011.1">
    <property type="nucleotide sequence ID" value="NZ_LT607411.1"/>
</dbReference>
<keyword evidence="4 12" id="KW-0479">Metal-binding</keyword>
<evidence type="ECO:0000256" key="3">
    <source>
        <dbReference type="ARBA" id="ARBA00018029"/>
    </source>
</evidence>
<dbReference type="EC" id="3.5.1.25" evidence="2"/>
<dbReference type="PIRSF" id="PIRSF038994">
    <property type="entry name" value="NagA"/>
    <property type="match status" value="1"/>
</dbReference>
<evidence type="ECO:0000256" key="10">
    <source>
        <dbReference type="PIRSR" id="PIRSR038994-1"/>
    </source>
</evidence>
<evidence type="ECO:0000256" key="6">
    <source>
        <dbReference type="ARBA" id="ARBA00023277"/>
    </source>
</evidence>
<feature type="binding site" evidence="11">
    <location>
        <position position="239"/>
    </location>
    <ligand>
        <name>substrate</name>
    </ligand>
</feature>
<evidence type="ECO:0000256" key="12">
    <source>
        <dbReference type="PIRSR" id="PIRSR038994-3"/>
    </source>
</evidence>
<sequence length="369" mass="38237">MTVRVTGKVVTPTGVIRQGCVEIRADRISAVAEYPSVHDGQWIVPGFVDMHTHGGGGHTFTTGDAESAREAAAFHLRHGTTTLLASLVSSPFPLMRDATAAFRPLVESGVLAGVHFEGPYLSAARCGAQNPEFLRDPSADELTELIELGGGAVRMVTLAPERDGALDAIKLLVSRGVVAAVGHTDATWEQTRAALSAGASVATHLFNGMRPVHHREPGPVIALLEAPNVVCELVADGVHLHDGMLAFATSVAGPERAALITDAMAAAGMPDGEYELGGQAVTVADGVARLSRDGSIAGSTLTMDAALRHAVAAGVALPDACRMIATTPARAIGLGDQVGALQPGLRADLVLLDDDLNVVRVMRGGDWVE</sequence>
<dbReference type="GO" id="GO:0006046">
    <property type="term" value="P:N-acetylglucosamine catabolic process"/>
    <property type="evidence" value="ECO:0007669"/>
    <property type="project" value="TreeGrafter"/>
</dbReference>
<organism evidence="14 15">
    <name type="scientific">Micromonospora viridifaciens</name>
    <dbReference type="NCBI Taxonomy" id="1881"/>
    <lineage>
        <taxon>Bacteria</taxon>
        <taxon>Bacillati</taxon>
        <taxon>Actinomycetota</taxon>
        <taxon>Actinomycetes</taxon>
        <taxon>Micromonosporales</taxon>
        <taxon>Micromonosporaceae</taxon>
        <taxon>Micromonospora</taxon>
    </lineage>
</organism>